<evidence type="ECO:0000313" key="2">
    <source>
        <dbReference type="EMBL" id="KAH7365345.1"/>
    </source>
</evidence>
<dbReference type="GO" id="GO:0004867">
    <property type="term" value="F:serine-type endopeptidase inhibitor activity"/>
    <property type="evidence" value="ECO:0007669"/>
    <property type="project" value="InterPro"/>
</dbReference>
<feature type="signal peptide" evidence="1">
    <location>
        <begin position="1"/>
        <end position="27"/>
    </location>
</feature>
<evidence type="ECO:0000256" key="1">
    <source>
        <dbReference type="SAM" id="SignalP"/>
    </source>
</evidence>
<sequence>MQPRQQACLLLILLSMAASQCFPGTEAEPCPSPCYPVDYITCTSSPNTKFPARCNCSVFANLHPLQSGCQLHLTDGTVVQC</sequence>
<evidence type="ECO:0000313" key="3">
    <source>
        <dbReference type="Proteomes" id="UP000825935"/>
    </source>
</evidence>
<proteinExistence type="predicted"/>
<gene>
    <name evidence="2" type="ORF">KP509_18G022000</name>
</gene>
<dbReference type="EMBL" id="CM035423">
    <property type="protein sequence ID" value="KAH7365345.1"/>
    <property type="molecule type" value="Genomic_DNA"/>
</dbReference>
<organism evidence="2 3">
    <name type="scientific">Ceratopteris richardii</name>
    <name type="common">Triangle waterfern</name>
    <dbReference type="NCBI Taxonomy" id="49495"/>
    <lineage>
        <taxon>Eukaryota</taxon>
        <taxon>Viridiplantae</taxon>
        <taxon>Streptophyta</taxon>
        <taxon>Embryophyta</taxon>
        <taxon>Tracheophyta</taxon>
        <taxon>Polypodiopsida</taxon>
        <taxon>Polypodiidae</taxon>
        <taxon>Polypodiales</taxon>
        <taxon>Pteridineae</taxon>
        <taxon>Pteridaceae</taxon>
        <taxon>Parkerioideae</taxon>
        <taxon>Ceratopteris</taxon>
    </lineage>
</organism>
<dbReference type="InterPro" id="IPR003465">
    <property type="entry name" value="Prot_inh_I20"/>
</dbReference>
<keyword evidence="1" id="KW-0732">Signal</keyword>
<dbReference type="OrthoDB" id="1539471at2759"/>
<reference evidence="2" key="1">
    <citation type="submission" date="2021-08" db="EMBL/GenBank/DDBJ databases">
        <title>WGS assembly of Ceratopteris richardii.</title>
        <authorList>
            <person name="Marchant D.B."/>
            <person name="Chen G."/>
            <person name="Jenkins J."/>
            <person name="Shu S."/>
            <person name="Leebens-Mack J."/>
            <person name="Grimwood J."/>
            <person name="Schmutz J."/>
            <person name="Soltis P."/>
            <person name="Soltis D."/>
            <person name="Chen Z.-H."/>
        </authorList>
    </citation>
    <scope>NUCLEOTIDE SEQUENCE</scope>
    <source>
        <strain evidence="2">Whitten #5841</strain>
        <tissue evidence="2">Leaf</tissue>
    </source>
</reference>
<keyword evidence="3" id="KW-1185">Reference proteome</keyword>
<protein>
    <submittedName>
        <fullName evidence="2">Uncharacterized protein</fullName>
    </submittedName>
</protein>
<name>A0A8T2SN66_CERRI</name>
<dbReference type="Proteomes" id="UP000825935">
    <property type="component" value="Chromosome 18"/>
</dbReference>
<dbReference type="SUPFAM" id="SSF100897">
    <property type="entry name" value="Plant proteinase inhibitors"/>
    <property type="match status" value="1"/>
</dbReference>
<dbReference type="Pfam" id="PF02428">
    <property type="entry name" value="Prot_inhib_II"/>
    <property type="match status" value="1"/>
</dbReference>
<accession>A0A8T2SN66</accession>
<feature type="chain" id="PRO_5035745656" evidence="1">
    <location>
        <begin position="28"/>
        <end position="81"/>
    </location>
</feature>
<comment type="caution">
    <text evidence="2">The sequence shown here is derived from an EMBL/GenBank/DDBJ whole genome shotgun (WGS) entry which is preliminary data.</text>
</comment>
<dbReference type="AlphaFoldDB" id="A0A8T2SN66"/>